<organism evidence="2 3">
    <name type="scientific">Opitutus terrae (strain DSM 11246 / JCM 15787 / PB90-1)</name>
    <dbReference type="NCBI Taxonomy" id="452637"/>
    <lineage>
        <taxon>Bacteria</taxon>
        <taxon>Pseudomonadati</taxon>
        <taxon>Verrucomicrobiota</taxon>
        <taxon>Opitutia</taxon>
        <taxon>Opitutales</taxon>
        <taxon>Opitutaceae</taxon>
        <taxon>Opitutus</taxon>
    </lineage>
</organism>
<dbReference type="KEGG" id="ote:Oter_1809"/>
<evidence type="ECO:0000313" key="2">
    <source>
        <dbReference type="EMBL" id="ACB75093.1"/>
    </source>
</evidence>
<keyword evidence="1" id="KW-0732">Signal</keyword>
<reference evidence="2 3" key="1">
    <citation type="journal article" date="2011" name="J. Bacteriol.">
        <title>Genome sequence of the verrucomicrobium Opitutus terrae PB90-1, an abundant inhabitant of rice paddy soil ecosystems.</title>
        <authorList>
            <person name="van Passel M.W."/>
            <person name="Kant R."/>
            <person name="Palva A."/>
            <person name="Copeland A."/>
            <person name="Lucas S."/>
            <person name="Lapidus A."/>
            <person name="Glavina del Rio T."/>
            <person name="Pitluck S."/>
            <person name="Goltsman E."/>
            <person name="Clum A."/>
            <person name="Sun H."/>
            <person name="Schmutz J."/>
            <person name="Larimer F.W."/>
            <person name="Land M.L."/>
            <person name="Hauser L."/>
            <person name="Kyrpides N."/>
            <person name="Mikhailova N."/>
            <person name="Richardson P.P."/>
            <person name="Janssen P.H."/>
            <person name="de Vos W.M."/>
            <person name="Smidt H."/>
        </authorList>
    </citation>
    <scope>NUCLEOTIDE SEQUENCE [LARGE SCALE GENOMIC DNA]</scope>
    <source>
        <strain evidence="3">DSM 11246 / JCM 15787 / PB90-1</strain>
    </source>
</reference>
<feature type="signal peptide" evidence="1">
    <location>
        <begin position="1"/>
        <end position="24"/>
    </location>
</feature>
<dbReference type="RefSeq" id="WP_012374630.1">
    <property type="nucleotide sequence ID" value="NC_010571.1"/>
</dbReference>
<protein>
    <submittedName>
        <fullName evidence="2">Uncharacterized protein</fullName>
    </submittedName>
</protein>
<dbReference type="OrthoDB" id="194192at2"/>
<evidence type="ECO:0000256" key="1">
    <source>
        <dbReference type="SAM" id="SignalP"/>
    </source>
</evidence>
<dbReference type="Proteomes" id="UP000007013">
    <property type="component" value="Chromosome"/>
</dbReference>
<feature type="chain" id="PRO_5002772809" evidence="1">
    <location>
        <begin position="25"/>
        <end position="208"/>
    </location>
</feature>
<gene>
    <name evidence="2" type="ordered locus">Oter_1809</name>
</gene>
<proteinExistence type="predicted"/>
<dbReference type="STRING" id="452637.Oter_1809"/>
<evidence type="ECO:0000313" key="3">
    <source>
        <dbReference type="Proteomes" id="UP000007013"/>
    </source>
</evidence>
<keyword evidence="3" id="KW-1185">Reference proteome</keyword>
<name>B1ZWY2_OPITP</name>
<dbReference type="EMBL" id="CP001032">
    <property type="protein sequence ID" value="ACB75093.1"/>
    <property type="molecule type" value="Genomic_DNA"/>
</dbReference>
<accession>B1ZWY2</accession>
<dbReference type="HOGENOM" id="CLU_1319857_0_0_0"/>
<dbReference type="AlphaFoldDB" id="B1ZWY2"/>
<sequence length="208" mass="23001">MKSTRRTKKCFVPLALAWSHCGVAWRVTAWPEVRFECLYGEDWIPSSPTEDVLASAAQACGPDDWRSYLEFVPVEGREFLNQFSFARMEALQVIARCPALLPALAEVPALTAFAAAHVPLRGTSGACWEEINALIERSGVFGLLDWLGLPASRQTLSILANIVQPDLPKRLLEPLRSLLWEPTAIFALQRMPAITDRELASTCHALAA</sequence>